<evidence type="ECO:0000259" key="1">
    <source>
        <dbReference type="PROSITE" id="PS51272"/>
    </source>
</evidence>
<protein>
    <recommendedName>
        <fullName evidence="1">SLH domain-containing protein</fullName>
    </recommendedName>
</protein>
<feature type="domain" description="SLH" evidence="1">
    <location>
        <begin position="26"/>
        <end position="87"/>
    </location>
</feature>
<reference evidence="2" key="1">
    <citation type="submission" date="2019-08" db="EMBL/GenBank/DDBJ databases">
        <authorList>
            <person name="Kucharzyk K."/>
            <person name="Murdoch R.W."/>
            <person name="Higgins S."/>
            <person name="Loffler F."/>
        </authorList>
    </citation>
    <scope>NUCLEOTIDE SEQUENCE</scope>
</reference>
<dbReference type="AlphaFoldDB" id="A0A645EBA5"/>
<dbReference type="InterPro" id="IPR038144">
    <property type="entry name" value="IPI"/>
</dbReference>
<organism evidence="2">
    <name type="scientific">bioreactor metagenome</name>
    <dbReference type="NCBI Taxonomy" id="1076179"/>
    <lineage>
        <taxon>unclassified sequences</taxon>
        <taxon>metagenomes</taxon>
        <taxon>ecological metagenomes</taxon>
    </lineage>
</organism>
<sequence length="273" mass="31016">MTRMEFARLLHQALGIQIYYFAATDIRDFFGDVTNDTPGAGPLYDLVVSGILESADSFHPDQSISRQEMVHWILKALDYRTGGQYALILMMPAPFDDDASIADEYKNDIMKAQLLKLIQGRGNNLLHPLAAATRAEGVTVVSRLMNQIRTLQQDLQVHAELKESENGLHMRLLLQNHTQEEIVIQHNSGQKYDFKLLNRQGEILYTWSADKLFTMALTQTTLAPNETLVFEQILSFESYEAIKDQIYELQAFIIGTSEFVEFSANGYSAFLLR</sequence>
<dbReference type="Pfam" id="PF00395">
    <property type="entry name" value="SLH"/>
    <property type="match status" value="1"/>
</dbReference>
<feature type="domain" description="SLH" evidence="1">
    <location>
        <begin position="92"/>
        <end position="155"/>
    </location>
</feature>
<dbReference type="Gene3D" id="2.60.40.2360">
    <property type="entry name" value="Intracellular proteinase inhibitor BsuPI"/>
    <property type="match status" value="1"/>
</dbReference>
<dbReference type="Pfam" id="PF12690">
    <property type="entry name" value="BsuPI"/>
    <property type="match status" value="1"/>
</dbReference>
<proteinExistence type="predicted"/>
<name>A0A645EBA5_9ZZZZ</name>
<evidence type="ECO:0000313" key="2">
    <source>
        <dbReference type="EMBL" id="MPM98765.1"/>
    </source>
</evidence>
<gene>
    <name evidence="2" type="ORF">SDC9_145955</name>
</gene>
<dbReference type="InterPro" id="IPR020481">
    <property type="entry name" value="Intracell_prot_inh_BsuPI"/>
</dbReference>
<dbReference type="PROSITE" id="PS51272">
    <property type="entry name" value="SLH"/>
    <property type="match status" value="2"/>
</dbReference>
<comment type="caution">
    <text evidence="2">The sequence shown here is derived from an EMBL/GenBank/DDBJ whole genome shotgun (WGS) entry which is preliminary data.</text>
</comment>
<dbReference type="EMBL" id="VSSQ01044898">
    <property type="protein sequence ID" value="MPM98765.1"/>
    <property type="molecule type" value="Genomic_DNA"/>
</dbReference>
<dbReference type="InterPro" id="IPR001119">
    <property type="entry name" value="SLH_dom"/>
</dbReference>
<accession>A0A645EBA5</accession>